<reference evidence="1 2" key="1">
    <citation type="submission" date="2017-06" db="EMBL/GenBank/DDBJ databases">
        <authorList>
            <person name="Kim H.J."/>
            <person name="Triplett B.A."/>
        </authorList>
    </citation>
    <scope>NUCLEOTIDE SEQUENCE [LARGE SCALE GENOMIC DNA]</scope>
    <source>
        <strain evidence="1 2">DSM 43151</strain>
    </source>
</reference>
<dbReference type="RefSeq" id="WP_089297049.1">
    <property type="nucleotide sequence ID" value="NZ_BOMU01000079.1"/>
</dbReference>
<name>A0A239EUM5_9ACTN</name>
<dbReference type="EMBL" id="FZNR01000016">
    <property type="protein sequence ID" value="SNS48309.1"/>
    <property type="molecule type" value="Genomic_DNA"/>
</dbReference>
<organism evidence="1 2">
    <name type="scientific">Actinoplanes regularis</name>
    <dbReference type="NCBI Taxonomy" id="52697"/>
    <lineage>
        <taxon>Bacteria</taxon>
        <taxon>Bacillati</taxon>
        <taxon>Actinomycetota</taxon>
        <taxon>Actinomycetes</taxon>
        <taxon>Micromonosporales</taxon>
        <taxon>Micromonosporaceae</taxon>
        <taxon>Actinoplanes</taxon>
    </lineage>
</organism>
<keyword evidence="2" id="KW-1185">Reference proteome</keyword>
<gene>
    <name evidence="1" type="ORF">SAMN06264365_116118</name>
</gene>
<accession>A0A239EUM5</accession>
<dbReference type="OrthoDB" id="4155719at2"/>
<dbReference type="Proteomes" id="UP000198415">
    <property type="component" value="Unassembled WGS sequence"/>
</dbReference>
<sequence length="154" mass="16395">MEIFPGEGIALVKVGETRDVVEARLGPPARAGISARAVYDTEPMLVVDYDGDTVELVELGCSGDGGEEVTLDGVQLTYRLMDDVLAELTALGHRPEPFDIGYTFRAGFTIFSMGSRSAVDLDPQASPDDPRPIVEGVGIAPPEYWLGPLDAEAA</sequence>
<proteinExistence type="predicted"/>
<dbReference type="AlphaFoldDB" id="A0A239EUM5"/>
<evidence type="ECO:0000313" key="2">
    <source>
        <dbReference type="Proteomes" id="UP000198415"/>
    </source>
</evidence>
<protein>
    <submittedName>
        <fullName evidence="1">Uncharacterized protein</fullName>
    </submittedName>
</protein>
<evidence type="ECO:0000313" key="1">
    <source>
        <dbReference type="EMBL" id="SNS48309.1"/>
    </source>
</evidence>